<reference evidence="1" key="2">
    <citation type="journal article" date="2014" name="J. Proteome Res.">
        <title>Spit and venom from scytodes spiders: a diverse and distinct cocktail.</title>
        <authorList>
            <person name="Zobel-Thropp P.A."/>
            <person name="Correa S.M."/>
            <person name="Garb J.E."/>
            <person name="Binford G.J."/>
        </authorList>
    </citation>
    <scope>NUCLEOTIDE SEQUENCE</scope>
    <source>
        <tissue evidence="1">Venom gland</tissue>
    </source>
</reference>
<reference evidence="1" key="1">
    <citation type="submission" date="2013-11" db="EMBL/GenBank/DDBJ databases">
        <authorList>
            <person name="Thropp P.A."/>
            <person name="Correa S.M."/>
            <person name="Garb J.E."/>
            <person name="Binford G.J."/>
        </authorList>
    </citation>
    <scope>NUCLEOTIDE SEQUENCE</scope>
    <source>
        <tissue evidence="1">Venom gland</tissue>
    </source>
</reference>
<dbReference type="EMBL" id="KF860684">
    <property type="protein sequence ID" value="AIW62601.1"/>
    <property type="molecule type" value="mRNA"/>
</dbReference>
<feature type="non-terminal residue" evidence="1">
    <location>
        <position position="1"/>
    </location>
</feature>
<sequence length="86" mass="10331">APVFRWSYIINHYAVKSYIHFNFLGFVLNLSHLNFHKCEWYVYHHFECSFSFLCVVCDRCNLHLKFSAIKVNSFISLRHNDIGICR</sequence>
<accession>A0A0A0VA08</accession>
<dbReference type="AlphaFoldDB" id="A0A0A0VA08"/>
<name>A0A0A0VA08_SCYTH</name>
<proteinExistence type="evidence at transcript level"/>
<evidence type="ECO:0000313" key="1">
    <source>
        <dbReference type="EMBL" id="AIW62601.1"/>
    </source>
</evidence>
<organism evidence="1">
    <name type="scientific">Scytodes thoracica</name>
    <name type="common">Spitting spider</name>
    <name type="synonym">Aranea thoracica</name>
    <dbReference type="NCBI Taxonomy" id="1112478"/>
    <lineage>
        <taxon>Eukaryota</taxon>
        <taxon>Metazoa</taxon>
        <taxon>Ecdysozoa</taxon>
        <taxon>Arthropoda</taxon>
        <taxon>Chelicerata</taxon>
        <taxon>Arachnida</taxon>
        <taxon>Araneae</taxon>
        <taxon>Araneomorphae</taxon>
        <taxon>Haplogynae</taxon>
        <taxon>Scytodoidea</taxon>
        <taxon>Scytodidae</taxon>
        <taxon>Scytodes</taxon>
    </lineage>
</organism>
<protein>
    <submittedName>
        <fullName evidence="1">Uncharacterized protein</fullName>
    </submittedName>
</protein>